<dbReference type="AlphaFoldDB" id="A0A7J4XY71"/>
<dbReference type="Proteomes" id="UP000424805">
    <property type="component" value="Unassembled WGS sequence"/>
</dbReference>
<protein>
    <submittedName>
        <fullName evidence="1">Uncharacterized protein</fullName>
    </submittedName>
</protein>
<evidence type="ECO:0000313" key="1">
    <source>
        <dbReference type="EMBL" id="KAA4626771.1"/>
    </source>
</evidence>
<sequence>MTLFANMPTITGSEAEELFAAGISLLSCKAFPDAYLCFNRIPNKDFRLLYNKALCCFMVEWYDECYRLLCEAERLMSGGDVIRMAELPETFLRYDYDGGPLFYPIPQGIPESLAYRQLLRLKAETAFKLHLYSEVKAISARLGGRYKHIEKLINKGNDNDNL</sequence>
<accession>A0A7J4XY71</accession>
<dbReference type="EMBL" id="VWFP01000011">
    <property type="protein sequence ID" value="KAA4626771.1"/>
    <property type="molecule type" value="Genomic_DNA"/>
</dbReference>
<gene>
    <name evidence="1" type="ORF">F3B90_11755</name>
</gene>
<name>A0A7J4XY71_BACOV</name>
<evidence type="ECO:0000313" key="2">
    <source>
        <dbReference type="Proteomes" id="UP000424805"/>
    </source>
</evidence>
<comment type="caution">
    <text evidence="1">The sequence shown here is derived from an EMBL/GenBank/DDBJ whole genome shotgun (WGS) entry which is preliminary data.</text>
</comment>
<reference evidence="1 2" key="1">
    <citation type="journal article" date="2019" name="Nat. Med.">
        <title>A library of human gut bacterial isolates paired with longitudinal multiomics data enables mechanistic microbiome research.</title>
        <authorList>
            <person name="Poyet M."/>
            <person name="Groussin M."/>
            <person name="Gibbons S.M."/>
            <person name="Avila-Pacheco J."/>
            <person name="Jiang X."/>
            <person name="Kearney S.M."/>
            <person name="Perrotta A.R."/>
            <person name="Berdy B."/>
            <person name="Zhao S."/>
            <person name="Lieberman T.D."/>
            <person name="Swanson P.K."/>
            <person name="Smith M."/>
            <person name="Roesemann S."/>
            <person name="Alexander J.E."/>
            <person name="Rich S.A."/>
            <person name="Livny J."/>
            <person name="Vlamakis H."/>
            <person name="Clish C."/>
            <person name="Bullock K."/>
            <person name="Deik A."/>
            <person name="Scott J."/>
            <person name="Pierce K.A."/>
            <person name="Xavier R.J."/>
            <person name="Alm E.J."/>
        </authorList>
    </citation>
    <scope>NUCLEOTIDE SEQUENCE [LARGE SCALE GENOMIC DNA]</scope>
    <source>
        <strain evidence="1 2">BIOML-A15</strain>
    </source>
</reference>
<organism evidence="1 2">
    <name type="scientific">Bacteroides ovatus</name>
    <dbReference type="NCBI Taxonomy" id="28116"/>
    <lineage>
        <taxon>Bacteria</taxon>
        <taxon>Pseudomonadati</taxon>
        <taxon>Bacteroidota</taxon>
        <taxon>Bacteroidia</taxon>
        <taxon>Bacteroidales</taxon>
        <taxon>Bacteroidaceae</taxon>
        <taxon>Bacteroides</taxon>
    </lineage>
</organism>
<proteinExistence type="predicted"/>
<dbReference type="SUPFAM" id="SSF48452">
    <property type="entry name" value="TPR-like"/>
    <property type="match status" value="1"/>
</dbReference>
<dbReference type="InterPro" id="IPR011990">
    <property type="entry name" value="TPR-like_helical_dom_sf"/>
</dbReference>